<reference evidence="1 2" key="1">
    <citation type="submission" date="2015-02" db="EMBL/GenBank/DDBJ databases">
        <title>Genome Sequencing of Rickettsiales.</title>
        <authorList>
            <person name="Daugherty S.C."/>
            <person name="Su Q."/>
            <person name="Abolude K."/>
            <person name="Beier-Sexton M."/>
            <person name="Carlyon J.A."/>
            <person name="Carter R."/>
            <person name="Day N.P."/>
            <person name="Dumler S.J."/>
            <person name="Dyachenko V."/>
            <person name="Godinez A."/>
            <person name="Kurtti T.J."/>
            <person name="Lichay M."/>
            <person name="Mullins K.E."/>
            <person name="Ott S."/>
            <person name="Pappas-Brown V."/>
            <person name="Paris D.H."/>
            <person name="Patel P."/>
            <person name="Richards A.L."/>
            <person name="Sadzewicz L."/>
            <person name="Sears K."/>
            <person name="Seidman D."/>
            <person name="Sengamalay N."/>
            <person name="Stenos J."/>
            <person name="Tallon L.J."/>
            <person name="Vincent G."/>
            <person name="Fraser C.M."/>
            <person name="Munderloh U."/>
            <person name="Dunning-Hotopp J.C."/>
        </authorList>
    </citation>
    <scope>NUCLEOTIDE SEQUENCE [LARGE SCALE GENOMIC DNA]</scope>
    <source>
        <strain evidence="1 2">Fuller</strain>
    </source>
</reference>
<comment type="caution">
    <text evidence="1">The sequence shown here is derived from an EMBL/GenBank/DDBJ whole genome shotgun (WGS) entry which is preliminary data.</text>
</comment>
<dbReference type="PATRIC" id="fig|1359168.3.peg.279"/>
<sequence length="49" mass="5882">MKGLLFFKLTKHITSLVFGNKVSLKTRIIFQFLRLKVEVDDWYKEKHGK</sequence>
<name>A0A0F3MJK6_9RICK</name>
<organism evidence="1 2">
    <name type="scientific">Orientia chuto str. Dubai</name>
    <dbReference type="NCBI Taxonomy" id="1359168"/>
    <lineage>
        <taxon>Bacteria</taxon>
        <taxon>Pseudomonadati</taxon>
        <taxon>Pseudomonadota</taxon>
        <taxon>Alphaproteobacteria</taxon>
        <taxon>Rickettsiales</taxon>
        <taxon>Rickettsiaceae</taxon>
        <taxon>Rickettsieae</taxon>
        <taxon>Orientia</taxon>
    </lineage>
</organism>
<evidence type="ECO:0000313" key="2">
    <source>
        <dbReference type="Proteomes" id="UP000033616"/>
    </source>
</evidence>
<evidence type="ECO:0000313" key="1">
    <source>
        <dbReference type="EMBL" id="KJV55935.1"/>
    </source>
</evidence>
<keyword evidence="2" id="KW-1185">Reference proteome</keyword>
<proteinExistence type="predicted"/>
<dbReference type="EMBL" id="LANP01000015">
    <property type="protein sequence ID" value="KJV55935.1"/>
    <property type="molecule type" value="Genomic_DNA"/>
</dbReference>
<dbReference type="Proteomes" id="UP000033616">
    <property type="component" value="Unassembled WGS sequence"/>
</dbReference>
<accession>A0A0F3MJK6</accession>
<dbReference type="AlphaFoldDB" id="A0A0F3MJK6"/>
<gene>
    <name evidence="1" type="ORF">OCHUTO_0669</name>
</gene>
<protein>
    <submittedName>
        <fullName evidence="1">Uncharacterized protein</fullName>
    </submittedName>
</protein>